<dbReference type="Proteomes" id="UP000807353">
    <property type="component" value="Unassembled WGS sequence"/>
</dbReference>
<name>A0A9P5Y3K5_9AGAR</name>
<organism evidence="1 2">
    <name type="scientific">Collybia nuda</name>
    <dbReference type="NCBI Taxonomy" id="64659"/>
    <lineage>
        <taxon>Eukaryota</taxon>
        <taxon>Fungi</taxon>
        <taxon>Dikarya</taxon>
        <taxon>Basidiomycota</taxon>
        <taxon>Agaricomycotina</taxon>
        <taxon>Agaricomycetes</taxon>
        <taxon>Agaricomycetidae</taxon>
        <taxon>Agaricales</taxon>
        <taxon>Tricholomatineae</taxon>
        <taxon>Clitocybaceae</taxon>
        <taxon>Collybia</taxon>
    </lineage>
</organism>
<evidence type="ECO:0000313" key="2">
    <source>
        <dbReference type="Proteomes" id="UP000807353"/>
    </source>
</evidence>
<reference evidence="1" key="1">
    <citation type="submission" date="2020-11" db="EMBL/GenBank/DDBJ databases">
        <authorList>
            <consortium name="DOE Joint Genome Institute"/>
            <person name="Ahrendt S."/>
            <person name="Riley R."/>
            <person name="Andreopoulos W."/>
            <person name="Labutti K."/>
            <person name="Pangilinan J."/>
            <person name="Ruiz-Duenas F.J."/>
            <person name="Barrasa J.M."/>
            <person name="Sanchez-Garcia M."/>
            <person name="Camarero S."/>
            <person name="Miyauchi S."/>
            <person name="Serrano A."/>
            <person name="Linde D."/>
            <person name="Babiker R."/>
            <person name="Drula E."/>
            <person name="Ayuso-Fernandez I."/>
            <person name="Pacheco R."/>
            <person name="Padilla G."/>
            <person name="Ferreira P."/>
            <person name="Barriuso J."/>
            <person name="Kellner H."/>
            <person name="Castanera R."/>
            <person name="Alfaro M."/>
            <person name="Ramirez L."/>
            <person name="Pisabarro A.G."/>
            <person name="Kuo A."/>
            <person name="Tritt A."/>
            <person name="Lipzen A."/>
            <person name="He G."/>
            <person name="Yan M."/>
            <person name="Ng V."/>
            <person name="Cullen D."/>
            <person name="Martin F."/>
            <person name="Rosso M.-N."/>
            <person name="Henrissat B."/>
            <person name="Hibbett D."/>
            <person name="Martinez A.T."/>
            <person name="Grigoriev I.V."/>
        </authorList>
    </citation>
    <scope>NUCLEOTIDE SEQUENCE</scope>
    <source>
        <strain evidence="1">CBS 247.69</strain>
    </source>
</reference>
<keyword evidence="2" id="KW-1185">Reference proteome</keyword>
<evidence type="ECO:0000313" key="1">
    <source>
        <dbReference type="EMBL" id="KAF9460666.1"/>
    </source>
</evidence>
<comment type="caution">
    <text evidence="1">The sequence shown here is derived from an EMBL/GenBank/DDBJ whole genome shotgun (WGS) entry which is preliminary data.</text>
</comment>
<protein>
    <submittedName>
        <fullName evidence="1">Uncharacterized protein</fullName>
    </submittedName>
</protein>
<sequence>MAGGAISSNNKNTLASDGANSWLLEPPPHLFYGYDLLRTFTPIDLRHDQLPVVLYYTERSNSEGQSLNELLPPLLYYGYPIPQGESVTEFLLQLEERMAVEEGSLDHASVHGFNGPGLIICLGSNYEAPDQDPIKSVRKALGKDLDEPKWYLSLFDGEWKTMRSLVT</sequence>
<dbReference type="AlphaFoldDB" id="A0A9P5Y3K5"/>
<gene>
    <name evidence="1" type="ORF">BDZ94DRAFT_1311318</name>
</gene>
<dbReference type="EMBL" id="MU150295">
    <property type="protein sequence ID" value="KAF9460666.1"/>
    <property type="molecule type" value="Genomic_DNA"/>
</dbReference>
<proteinExistence type="predicted"/>
<accession>A0A9P5Y3K5</accession>